<comment type="caution">
    <text evidence="1">The sequence shown here is derived from an EMBL/GenBank/DDBJ whole genome shotgun (WGS) entry which is preliminary data.</text>
</comment>
<dbReference type="EMBL" id="CABFNS010000837">
    <property type="protein sequence ID" value="VUC31988.1"/>
    <property type="molecule type" value="Genomic_DNA"/>
</dbReference>
<organism evidence="1 2">
    <name type="scientific">Bionectria ochroleuca</name>
    <name type="common">Gliocladium roseum</name>
    <dbReference type="NCBI Taxonomy" id="29856"/>
    <lineage>
        <taxon>Eukaryota</taxon>
        <taxon>Fungi</taxon>
        <taxon>Dikarya</taxon>
        <taxon>Ascomycota</taxon>
        <taxon>Pezizomycotina</taxon>
        <taxon>Sordariomycetes</taxon>
        <taxon>Hypocreomycetidae</taxon>
        <taxon>Hypocreales</taxon>
        <taxon>Bionectriaceae</taxon>
        <taxon>Clonostachys</taxon>
    </lineage>
</organism>
<proteinExistence type="predicted"/>
<gene>
    <name evidence="1" type="ORF">CLO192961_LOCUS315842</name>
</gene>
<accession>A0ABY6ULX7</accession>
<keyword evidence="2" id="KW-1185">Reference proteome</keyword>
<evidence type="ECO:0000313" key="2">
    <source>
        <dbReference type="Proteomes" id="UP000766486"/>
    </source>
</evidence>
<name>A0ABY6ULX7_BIOOC</name>
<sequence length="305" mass="33584">MPSLANSSKHMPLPVNLGDLKVDILSDDAFQHLTKIFPGTTAMIEGRNRSYLSFTVQEMPQQPWPLTVGGLPITINTKTQGRGTLFPILHVKRGNTSMSFCSDLNAEGTTISNDTLKTIATELIRHINDNCLSVKLVEIMYTVEESTMANCLTKYFFEQDFNWPLPSQAQARRQISPQPSGGIEDELVFNSRLFFPGGMEGVFVAKSARIELEAPVRSTEQRLDCLIYNWAYLGQVEGTNPQGPHHLYTGLYGAPVVDEEGRTVGAFRYYIAEGGWAGFSVSISSTQVVTGGDQLARVLSQVTLG</sequence>
<protein>
    <submittedName>
        <fullName evidence="1">Uncharacterized protein</fullName>
    </submittedName>
</protein>
<evidence type="ECO:0000313" key="1">
    <source>
        <dbReference type="EMBL" id="VUC31988.1"/>
    </source>
</evidence>
<reference evidence="1 2" key="1">
    <citation type="submission" date="2019-06" db="EMBL/GenBank/DDBJ databases">
        <authorList>
            <person name="Broberg M."/>
        </authorList>
    </citation>
    <scope>NUCLEOTIDE SEQUENCE [LARGE SCALE GENOMIC DNA]</scope>
</reference>
<dbReference type="Proteomes" id="UP000766486">
    <property type="component" value="Unassembled WGS sequence"/>
</dbReference>